<evidence type="ECO:0000313" key="3">
    <source>
        <dbReference type="Proteomes" id="UP000475117"/>
    </source>
</evidence>
<protein>
    <submittedName>
        <fullName evidence="2">Alginate export family protein</fullName>
    </submittedName>
</protein>
<dbReference type="InterPro" id="IPR025388">
    <property type="entry name" value="Alginate_export_dom"/>
</dbReference>
<keyword evidence="3" id="KW-1185">Reference proteome</keyword>
<feature type="domain" description="Alginate export" evidence="1">
    <location>
        <begin position="99"/>
        <end position="186"/>
    </location>
</feature>
<dbReference type="Proteomes" id="UP000475117">
    <property type="component" value="Chromosome"/>
</dbReference>
<accession>A0A6B3LD44</accession>
<evidence type="ECO:0000259" key="1">
    <source>
        <dbReference type="Pfam" id="PF13372"/>
    </source>
</evidence>
<proteinExistence type="predicted"/>
<dbReference type="AlphaFoldDB" id="A0A6B3LD44"/>
<organism evidence="2 3">
    <name type="scientific">Sulfuriroseicoccus oceanibius</name>
    <dbReference type="NCBI Taxonomy" id="2707525"/>
    <lineage>
        <taxon>Bacteria</taxon>
        <taxon>Pseudomonadati</taxon>
        <taxon>Verrucomicrobiota</taxon>
        <taxon>Verrucomicrobiia</taxon>
        <taxon>Verrucomicrobiales</taxon>
        <taxon>Verrucomicrobiaceae</taxon>
        <taxon>Sulfuriroseicoccus</taxon>
    </lineage>
</organism>
<dbReference type="Pfam" id="PF13372">
    <property type="entry name" value="Alginate_exp"/>
    <property type="match status" value="1"/>
</dbReference>
<evidence type="ECO:0000313" key="2">
    <source>
        <dbReference type="EMBL" id="QQL44860.1"/>
    </source>
</evidence>
<dbReference type="EMBL" id="CP066776">
    <property type="protein sequence ID" value="QQL44860.1"/>
    <property type="molecule type" value="Genomic_DNA"/>
</dbReference>
<name>A0A6B3LD44_9BACT</name>
<reference evidence="2 3" key="1">
    <citation type="submission" date="2020-12" db="EMBL/GenBank/DDBJ databases">
        <title>Sulforoseuscoccus oceanibium gen. nov., sp. nov., a representative of the phylum Verrucomicrobia with special cytoplasmic membrane, and proposal of Sulforoseuscoccusaceae fam. nov.</title>
        <authorList>
            <person name="Xi F."/>
        </authorList>
    </citation>
    <scope>NUCLEOTIDE SEQUENCE [LARGE SCALE GENOMIC DNA]</scope>
    <source>
        <strain evidence="2 3">T37</strain>
    </source>
</reference>
<dbReference type="InterPro" id="IPR023614">
    <property type="entry name" value="Porin_dom_sf"/>
</dbReference>
<dbReference type="Gene3D" id="2.40.160.10">
    <property type="entry name" value="Porin"/>
    <property type="match status" value="1"/>
</dbReference>
<sequence length="430" mass="46705">MKTSIKTTAALALTLTAATAGAPVPPESAPAPDNSAPKGLTMERLGLVSSDAHPFLRDTRILAEGRLRYEYGDIDGLESSDAITFRSRLGLETGELAGFSALVEGESTYKLGGDYAEFPGFNNGRTVIADPDNYELNRAQLHYAHESYGALTVGRQYINLDDQRFVGAVGWRQNSQTFDAVTVNLTALEHVTVSYSWIDRVNRIFGDKSPSANLKRWKSDSHLIHVATDSMPGGKLVGFAYLLDFESAPASSSNTYGLTYSGQTDTALAGSQSWHYLASSAYQEDAGNNPDSYGAWYFRGETGLNWAKVTSGIGAEVLGSDNGDAAFQTPLGTNHKFNGFADAFLTTPDSGLRDFYCWVGGTCPLKVNHKLIFHYFQGDHGRGHIGNELDYVATKQLYPGISVTGKLAYLDGQNTQPDTFRGSIQLDYKF</sequence>
<dbReference type="RefSeq" id="WP_164364659.1">
    <property type="nucleotide sequence ID" value="NZ_CP066776.1"/>
</dbReference>
<dbReference type="KEGG" id="soa:G3M56_013435"/>
<gene>
    <name evidence="2" type="ORF">G3M56_013435</name>
</gene>